<evidence type="ECO:0000259" key="5">
    <source>
        <dbReference type="Pfam" id="PF04542"/>
    </source>
</evidence>
<gene>
    <name evidence="7" type="ORF">IZT61_18105</name>
</gene>
<organism evidence="7 8">
    <name type="scientific">Pedobacter endophyticus</name>
    <dbReference type="NCBI Taxonomy" id="2789740"/>
    <lineage>
        <taxon>Bacteria</taxon>
        <taxon>Pseudomonadati</taxon>
        <taxon>Bacteroidota</taxon>
        <taxon>Sphingobacteriia</taxon>
        <taxon>Sphingobacteriales</taxon>
        <taxon>Sphingobacteriaceae</taxon>
        <taxon>Pedobacter</taxon>
    </lineage>
</organism>
<evidence type="ECO:0000313" key="7">
    <source>
        <dbReference type="EMBL" id="QPH38955.1"/>
    </source>
</evidence>
<dbReference type="PANTHER" id="PTHR43133:SF25">
    <property type="entry name" value="RNA POLYMERASE SIGMA FACTOR RFAY-RELATED"/>
    <property type="match status" value="1"/>
</dbReference>
<dbReference type="CDD" id="cd06171">
    <property type="entry name" value="Sigma70_r4"/>
    <property type="match status" value="1"/>
</dbReference>
<dbReference type="Gene3D" id="1.10.10.10">
    <property type="entry name" value="Winged helix-like DNA-binding domain superfamily/Winged helix DNA-binding domain"/>
    <property type="match status" value="1"/>
</dbReference>
<keyword evidence="3" id="KW-0731">Sigma factor</keyword>
<dbReference type="NCBIfam" id="TIGR02937">
    <property type="entry name" value="sigma70-ECF"/>
    <property type="match status" value="1"/>
</dbReference>
<dbReference type="PANTHER" id="PTHR43133">
    <property type="entry name" value="RNA POLYMERASE ECF-TYPE SIGMA FACTO"/>
    <property type="match status" value="1"/>
</dbReference>
<dbReference type="Gene3D" id="1.10.1740.10">
    <property type="match status" value="1"/>
</dbReference>
<dbReference type="EMBL" id="CP064939">
    <property type="protein sequence ID" value="QPH38955.1"/>
    <property type="molecule type" value="Genomic_DNA"/>
</dbReference>
<feature type="domain" description="RNA polymerase sigma-70 region 2" evidence="5">
    <location>
        <begin position="17"/>
        <end position="74"/>
    </location>
</feature>
<dbReference type="GO" id="GO:0016987">
    <property type="term" value="F:sigma factor activity"/>
    <property type="evidence" value="ECO:0007669"/>
    <property type="project" value="UniProtKB-KW"/>
</dbReference>
<keyword evidence="8" id="KW-1185">Reference proteome</keyword>
<comment type="similarity">
    <text evidence="1">Belongs to the sigma-70 factor family. ECF subfamily.</text>
</comment>
<evidence type="ECO:0000313" key="8">
    <source>
        <dbReference type="Proteomes" id="UP000594759"/>
    </source>
</evidence>
<evidence type="ECO:0000256" key="4">
    <source>
        <dbReference type="ARBA" id="ARBA00023163"/>
    </source>
</evidence>
<sequence length="171" mass="19872">MTSSQFTTLIHEQTLELEAYAIKFTNDLDDAKDLLQDTILKAIRFYGKFEEGTNLKGWLYIIMKNTFINNYRKNIKTQLIVTQEDEISYANLMRSATKNGSETTFVLGDIKGALAKLPVHLSIPFVRYVEGYKYHEIAEELNIPLGTVKTRIHEARKQLARMLKMYKQRMN</sequence>
<dbReference type="GO" id="GO:0006352">
    <property type="term" value="P:DNA-templated transcription initiation"/>
    <property type="evidence" value="ECO:0007669"/>
    <property type="project" value="InterPro"/>
</dbReference>
<name>A0A7S9KY40_9SPHI</name>
<dbReference type="InterPro" id="IPR014284">
    <property type="entry name" value="RNA_pol_sigma-70_dom"/>
</dbReference>
<dbReference type="InterPro" id="IPR013325">
    <property type="entry name" value="RNA_pol_sigma_r2"/>
</dbReference>
<keyword evidence="4" id="KW-0804">Transcription</keyword>
<dbReference type="InterPro" id="IPR036388">
    <property type="entry name" value="WH-like_DNA-bd_sf"/>
</dbReference>
<reference evidence="7 8" key="1">
    <citation type="submission" date="2020-11" db="EMBL/GenBank/DDBJ databases">
        <title>Pedobacter endophytica, an endophytic bacteria isolated form Carex pumila.</title>
        <authorList>
            <person name="Peng Y."/>
            <person name="Jiang L."/>
            <person name="Lee J."/>
        </authorList>
    </citation>
    <scope>NUCLEOTIDE SEQUENCE [LARGE SCALE GENOMIC DNA]</scope>
    <source>
        <strain evidence="7 8">JBR3-12</strain>
    </source>
</reference>
<dbReference type="KEGG" id="pex:IZT61_18105"/>
<dbReference type="SUPFAM" id="SSF88946">
    <property type="entry name" value="Sigma2 domain of RNA polymerase sigma factors"/>
    <property type="match status" value="1"/>
</dbReference>
<dbReference type="Pfam" id="PF04542">
    <property type="entry name" value="Sigma70_r2"/>
    <property type="match status" value="1"/>
</dbReference>
<evidence type="ECO:0000259" key="6">
    <source>
        <dbReference type="Pfam" id="PF08281"/>
    </source>
</evidence>
<protein>
    <submittedName>
        <fullName evidence="7">RNA polymerase sigma factor</fullName>
    </submittedName>
</protein>
<dbReference type="GO" id="GO:0003677">
    <property type="term" value="F:DNA binding"/>
    <property type="evidence" value="ECO:0007669"/>
    <property type="project" value="InterPro"/>
</dbReference>
<proteinExistence type="inferred from homology"/>
<feature type="domain" description="RNA polymerase sigma factor 70 region 4 type 2" evidence="6">
    <location>
        <begin position="110"/>
        <end position="159"/>
    </location>
</feature>
<dbReference type="InterPro" id="IPR039425">
    <property type="entry name" value="RNA_pol_sigma-70-like"/>
</dbReference>
<evidence type="ECO:0000256" key="3">
    <source>
        <dbReference type="ARBA" id="ARBA00023082"/>
    </source>
</evidence>
<dbReference type="Pfam" id="PF08281">
    <property type="entry name" value="Sigma70_r4_2"/>
    <property type="match status" value="1"/>
</dbReference>
<evidence type="ECO:0000256" key="1">
    <source>
        <dbReference type="ARBA" id="ARBA00010641"/>
    </source>
</evidence>
<dbReference type="InterPro" id="IPR007627">
    <property type="entry name" value="RNA_pol_sigma70_r2"/>
</dbReference>
<dbReference type="InterPro" id="IPR013249">
    <property type="entry name" value="RNA_pol_sigma70_r4_t2"/>
</dbReference>
<dbReference type="RefSeq" id="WP_196098430.1">
    <property type="nucleotide sequence ID" value="NZ_CP064939.1"/>
</dbReference>
<evidence type="ECO:0000256" key="2">
    <source>
        <dbReference type="ARBA" id="ARBA00023015"/>
    </source>
</evidence>
<dbReference type="InterPro" id="IPR013324">
    <property type="entry name" value="RNA_pol_sigma_r3/r4-like"/>
</dbReference>
<accession>A0A7S9KY40</accession>
<keyword evidence="2" id="KW-0805">Transcription regulation</keyword>
<dbReference type="AlphaFoldDB" id="A0A7S9KY40"/>
<dbReference type="Proteomes" id="UP000594759">
    <property type="component" value="Chromosome"/>
</dbReference>
<dbReference type="SUPFAM" id="SSF88659">
    <property type="entry name" value="Sigma3 and sigma4 domains of RNA polymerase sigma factors"/>
    <property type="match status" value="1"/>
</dbReference>